<comment type="caution">
    <text evidence="1">The sequence shown here is derived from an EMBL/GenBank/DDBJ whole genome shotgun (WGS) entry which is preliminary data.</text>
</comment>
<name>A0A815TCF5_ADIRI</name>
<evidence type="ECO:0000313" key="4">
    <source>
        <dbReference type="Proteomes" id="UP000663852"/>
    </source>
</evidence>
<dbReference type="PANTHER" id="PTHR33332">
    <property type="entry name" value="REVERSE TRANSCRIPTASE DOMAIN-CONTAINING PROTEIN"/>
    <property type="match status" value="1"/>
</dbReference>
<dbReference type="Proteomes" id="UP000663828">
    <property type="component" value="Unassembled WGS sequence"/>
</dbReference>
<dbReference type="AlphaFoldDB" id="A0A815TCF5"/>
<dbReference type="Proteomes" id="UP000663852">
    <property type="component" value="Unassembled WGS sequence"/>
</dbReference>
<evidence type="ECO:0000313" key="3">
    <source>
        <dbReference type="Proteomes" id="UP000663828"/>
    </source>
</evidence>
<accession>A0A815TCF5</accession>
<sequence length="202" mass="23234">MNGTPTHAEHGLFVDDTALWTSGNTLTNLTSRLQQSIDAFENWCKSWKLKWQPTKTELIYVSIHPRKQYKNPVKVKVENTIIKPLDFTRYLCVILDKRLKWRTHLEHIESKIAPRIGVLKYLSTTACEPYNKTMINVFKSIVRTVIIYEHPMLLSADQKANLGSKNWTHIGSGGSQIGPNPTLDTDLYICQIHPQDQQHPKN</sequence>
<gene>
    <name evidence="1" type="ORF">EDS130_LOCUS42847</name>
    <name evidence="2" type="ORF">XAT740_LOCUS47117</name>
</gene>
<dbReference type="EMBL" id="CAJNOR010006467">
    <property type="protein sequence ID" value="CAF1596086.1"/>
    <property type="molecule type" value="Genomic_DNA"/>
</dbReference>
<organism evidence="1 4">
    <name type="scientific">Adineta ricciae</name>
    <name type="common">Rotifer</name>
    <dbReference type="NCBI Taxonomy" id="249248"/>
    <lineage>
        <taxon>Eukaryota</taxon>
        <taxon>Metazoa</taxon>
        <taxon>Spiralia</taxon>
        <taxon>Gnathifera</taxon>
        <taxon>Rotifera</taxon>
        <taxon>Eurotatoria</taxon>
        <taxon>Bdelloidea</taxon>
        <taxon>Adinetida</taxon>
        <taxon>Adinetidae</taxon>
        <taxon>Adineta</taxon>
    </lineage>
</organism>
<reference evidence="1" key="1">
    <citation type="submission" date="2021-02" db="EMBL/GenBank/DDBJ databases">
        <authorList>
            <person name="Nowell W R."/>
        </authorList>
    </citation>
    <scope>NUCLEOTIDE SEQUENCE</scope>
</reference>
<proteinExistence type="predicted"/>
<evidence type="ECO:0000313" key="1">
    <source>
        <dbReference type="EMBL" id="CAF1504588.1"/>
    </source>
</evidence>
<keyword evidence="3" id="KW-1185">Reference proteome</keyword>
<dbReference type="OrthoDB" id="10050074at2759"/>
<dbReference type="EMBL" id="CAJNOJ010000655">
    <property type="protein sequence ID" value="CAF1504588.1"/>
    <property type="molecule type" value="Genomic_DNA"/>
</dbReference>
<evidence type="ECO:0000313" key="2">
    <source>
        <dbReference type="EMBL" id="CAF1596086.1"/>
    </source>
</evidence>
<evidence type="ECO:0008006" key="5">
    <source>
        <dbReference type="Google" id="ProtNLM"/>
    </source>
</evidence>
<protein>
    <recommendedName>
        <fullName evidence="5">Reverse transcriptase domain-containing protein</fullName>
    </recommendedName>
</protein>